<reference evidence="2" key="1">
    <citation type="submission" date="2016-02" db="EMBL/GenBank/DDBJ databases">
        <authorList>
            <person name="Sanders J.G."/>
            <person name="Lin J.Y."/>
            <person name="Wertz J.T."/>
            <person name="Russell J.A."/>
            <person name="Moreau C.S."/>
            <person name="Powell S."/>
        </authorList>
    </citation>
    <scope>NUCLEOTIDE SEQUENCE [LARGE SCALE GENOMIC DNA]</scope>
    <source>
        <strain evidence="2">CAG34</strain>
    </source>
</reference>
<evidence type="ECO:0000313" key="2">
    <source>
        <dbReference type="Proteomes" id="UP000070058"/>
    </source>
</evidence>
<sequence length="107" mass="12491">MPVIQLPPRKFVSRTVPALSVLASDEVSTAEAARLVEMPEDELVFIWKRSGFPLLRTDQKETRLKWRDLLLFQQQMQQDREEDGRSGWGKLVRELDAEGLYWCSDKQ</sequence>
<dbReference type="AlphaFoldDB" id="A0A139SN05"/>
<comment type="caution">
    <text evidence="1">The sequence shown here is derived from an EMBL/GenBank/DDBJ whole genome shotgun (WGS) entry which is preliminary data.</text>
</comment>
<dbReference type="RefSeq" id="WP_068629936.1">
    <property type="nucleotide sequence ID" value="NZ_LSZQ01000041.1"/>
</dbReference>
<name>A0A139SN05_9BACT</name>
<dbReference type="Proteomes" id="UP000070058">
    <property type="component" value="Unassembled WGS sequence"/>
</dbReference>
<accession>A0A139SN05</accession>
<dbReference type="STRING" id="1548207.AXK11_05210"/>
<evidence type="ECO:0000313" key="1">
    <source>
        <dbReference type="EMBL" id="KXU35925.1"/>
    </source>
</evidence>
<organism evidence="1 2">
    <name type="scientific">Cephaloticoccus primus</name>
    <dbReference type="NCBI Taxonomy" id="1548207"/>
    <lineage>
        <taxon>Bacteria</taxon>
        <taxon>Pseudomonadati</taxon>
        <taxon>Verrucomicrobiota</taxon>
        <taxon>Opitutia</taxon>
        <taxon>Opitutales</taxon>
        <taxon>Opitutaceae</taxon>
        <taxon>Cephaloticoccus</taxon>
    </lineage>
</organism>
<gene>
    <name evidence="1" type="ORF">AXK11_05210</name>
</gene>
<protein>
    <submittedName>
        <fullName evidence="1">Uncharacterized protein</fullName>
    </submittedName>
</protein>
<proteinExistence type="predicted"/>
<dbReference type="EMBL" id="LSZQ01000041">
    <property type="protein sequence ID" value="KXU35925.1"/>
    <property type="molecule type" value="Genomic_DNA"/>
</dbReference>
<keyword evidence="2" id="KW-1185">Reference proteome</keyword>